<reference evidence="7" key="1">
    <citation type="journal article" date="2019" name="Int. J. Syst. Evol. Microbiol.">
        <title>The Global Catalogue of Microorganisms (GCM) 10K type strain sequencing project: providing services to taxonomists for standard genome sequencing and annotation.</title>
        <authorList>
            <consortium name="The Broad Institute Genomics Platform"/>
            <consortium name="The Broad Institute Genome Sequencing Center for Infectious Disease"/>
            <person name="Wu L."/>
            <person name="Ma J."/>
        </authorList>
    </citation>
    <scope>NUCLEOTIDE SEQUENCE [LARGE SCALE GENOMIC DNA]</scope>
    <source>
        <strain evidence="7">JCM 18015</strain>
    </source>
</reference>
<evidence type="ECO:0000259" key="5">
    <source>
        <dbReference type="SMART" id="SM00563"/>
    </source>
</evidence>
<comment type="pathway">
    <text evidence="1">Lipid metabolism.</text>
</comment>
<dbReference type="GO" id="GO:0016746">
    <property type="term" value="F:acyltransferase activity"/>
    <property type="evidence" value="ECO:0007669"/>
    <property type="project" value="UniProtKB-KW"/>
</dbReference>
<dbReference type="Pfam" id="PF01553">
    <property type="entry name" value="Acyltransferase"/>
    <property type="match status" value="1"/>
</dbReference>
<evidence type="ECO:0000256" key="3">
    <source>
        <dbReference type="ARBA" id="ARBA00023315"/>
    </source>
</evidence>
<dbReference type="PANTHER" id="PTHR10434:SF11">
    <property type="entry name" value="1-ACYL-SN-GLYCEROL-3-PHOSPHATE ACYLTRANSFERASE"/>
    <property type="match status" value="1"/>
</dbReference>
<dbReference type="InterPro" id="IPR002123">
    <property type="entry name" value="Plipid/glycerol_acylTrfase"/>
</dbReference>
<feature type="domain" description="Phospholipid/glycerol acyltransferase" evidence="5">
    <location>
        <begin position="101"/>
        <end position="224"/>
    </location>
</feature>
<evidence type="ECO:0000313" key="6">
    <source>
        <dbReference type="EMBL" id="GAA5067805.1"/>
    </source>
</evidence>
<gene>
    <name evidence="6" type="ORF">GCM10023209_07790</name>
</gene>
<dbReference type="SMART" id="SM00563">
    <property type="entry name" value="PlsC"/>
    <property type="match status" value="1"/>
</dbReference>
<evidence type="ECO:0000256" key="4">
    <source>
        <dbReference type="SAM" id="MobiDB-lite"/>
    </source>
</evidence>
<keyword evidence="2" id="KW-0808">Transferase</keyword>
<comment type="caution">
    <text evidence="6">The sequence shown here is derived from an EMBL/GenBank/DDBJ whole genome shotgun (WGS) entry which is preliminary data.</text>
</comment>
<keyword evidence="7" id="KW-1185">Reference proteome</keyword>
<dbReference type="SUPFAM" id="SSF69593">
    <property type="entry name" value="Glycerol-3-phosphate (1)-acyltransferase"/>
    <property type="match status" value="1"/>
</dbReference>
<sequence length="315" mass="34373">MQPAARHSDAFDWPPAAAPGPIEDRLAPLIEERAPWLFSGRRGTATARAALDRLLGQKRTVEIATALDPHAGPRVMDTAARLVCRRLDVTGLGNIPATGPALIVANHPTGIADGLTLWRALATRRPDLFFYANADILRVLPQLSQVIAPVEWREEKRCHAKARATMAYTRQALVEDGRLGVIFPSGRLAKRRGLRLHERPWMASAAQIARRFDVPVIPIHIRARNSALFYTFDAIHPTLRDITLFHEVLNKARQPFRVTIGAPIPAADLPRAPEAAIAHLRRATLALGEDQGGGGLSLLKAGPPRLLPSPRPGLG</sequence>
<organism evidence="6 7">
    <name type="scientific">[Roseibacterium] beibuensis</name>
    <dbReference type="NCBI Taxonomy" id="1193142"/>
    <lineage>
        <taxon>Bacteria</taxon>
        <taxon>Pseudomonadati</taxon>
        <taxon>Pseudomonadota</taxon>
        <taxon>Alphaproteobacteria</taxon>
        <taxon>Rhodobacterales</taxon>
        <taxon>Roseobacteraceae</taxon>
        <taxon>Roseicyclus</taxon>
    </lineage>
</organism>
<accession>A0ABP9KY71</accession>
<evidence type="ECO:0000256" key="2">
    <source>
        <dbReference type="ARBA" id="ARBA00022679"/>
    </source>
</evidence>
<dbReference type="PANTHER" id="PTHR10434">
    <property type="entry name" value="1-ACYL-SN-GLYCEROL-3-PHOSPHATE ACYLTRANSFERASE"/>
    <property type="match status" value="1"/>
</dbReference>
<feature type="compositionally biased region" description="Pro residues" evidence="4">
    <location>
        <begin position="305"/>
        <end position="315"/>
    </location>
</feature>
<dbReference type="EMBL" id="BAABHW010000001">
    <property type="protein sequence ID" value="GAA5067805.1"/>
    <property type="molecule type" value="Genomic_DNA"/>
</dbReference>
<dbReference type="InterPro" id="IPR045746">
    <property type="entry name" value="ACT14924-like_Acyltransf_dom"/>
</dbReference>
<keyword evidence="3 6" id="KW-0012">Acyltransferase</keyword>
<feature type="region of interest" description="Disordered" evidence="4">
    <location>
        <begin position="296"/>
        <end position="315"/>
    </location>
</feature>
<evidence type="ECO:0000256" key="1">
    <source>
        <dbReference type="ARBA" id="ARBA00005189"/>
    </source>
</evidence>
<dbReference type="CDD" id="cd07986">
    <property type="entry name" value="LPLAT_ACT14924-like"/>
    <property type="match status" value="1"/>
</dbReference>
<protein>
    <submittedName>
        <fullName evidence="6">Lysophospholipid acyltransferase family protein</fullName>
    </submittedName>
</protein>
<evidence type="ECO:0000313" key="7">
    <source>
        <dbReference type="Proteomes" id="UP001499910"/>
    </source>
</evidence>
<name>A0ABP9KY71_9RHOB</name>
<dbReference type="Proteomes" id="UP001499910">
    <property type="component" value="Unassembled WGS sequence"/>
</dbReference>
<proteinExistence type="predicted"/>